<evidence type="ECO:0000256" key="2">
    <source>
        <dbReference type="SAM" id="Phobius"/>
    </source>
</evidence>
<evidence type="ECO:0000313" key="4">
    <source>
        <dbReference type="Proteomes" id="UP000216451"/>
    </source>
</evidence>
<feature type="compositionally biased region" description="Polar residues" evidence="1">
    <location>
        <begin position="104"/>
        <end position="113"/>
    </location>
</feature>
<feature type="compositionally biased region" description="Low complexity" evidence="1">
    <location>
        <begin position="229"/>
        <end position="241"/>
    </location>
</feature>
<protein>
    <submittedName>
        <fullName evidence="3">Beta-lactamase class A-like protein</fullName>
    </submittedName>
</protein>
<feature type="compositionally biased region" description="Basic and acidic residues" evidence="1">
    <location>
        <begin position="82"/>
        <end position="102"/>
    </location>
</feature>
<keyword evidence="2" id="KW-1133">Transmembrane helix</keyword>
<dbReference type="EMBL" id="MWXA01000005">
    <property type="protein sequence ID" value="OZG67216.1"/>
    <property type="molecule type" value="Genomic_DNA"/>
</dbReference>
<dbReference type="OrthoDB" id="3237080at2"/>
<reference evidence="3 4" key="1">
    <citation type="journal article" date="2017" name="BMC Genomics">
        <title>Comparative genomic and phylogenomic analyses of the Bifidobacteriaceae family.</title>
        <authorList>
            <person name="Lugli G.A."/>
            <person name="Milani C."/>
            <person name="Turroni F."/>
            <person name="Duranti S."/>
            <person name="Mancabelli L."/>
            <person name="Mangifesta M."/>
            <person name="Ferrario C."/>
            <person name="Modesto M."/>
            <person name="Mattarelli P."/>
            <person name="Jiri K."/>
            <person name="van Sinderen D."/>
            <person name="Ventura M."/>
        </authorList>
    </citation>
    <scope>NUCLEOTIDE SEQUENCE [LARGE SCALE GENOMIC DNA]</scope>
    <source>
        <strain evidence="3 4">LMG 28769</strain>
    </source>
</reference>
<comment type="caution">
    <text evidence="3">The sequence shown here is derived from an EMBL/GenBank/DDBJ whole genome shotgun (WGS) entry which is preliminary data.</text>
</comment>
<dbReference type="GeneID" id="98295957"/>
<dbReference type="Gene3D" id="3.40.710.10">
    <property type="entry name" value="DD-peptidase/beta-lactamase superfamily"/>
    <property type="match status" value="1"/>
</dbReference>
<feature type="region of interest" description="Disordered" evidence="1">
    <location>
        <begin position="65"/>
        <end position="113"/>
    </location>
</feature>
<gene>
    <name evidence="3" type="ORF">BAQU_1289</name>
</gene>
<organism evidence="3 4">
    <name type="scientific">Bifidobacterium aquikefiri</name>
    <dbReference type="NCBI Taxonomy" id="1653207"/>
    <lineage>
        <taxon>Bacteria</taxon>
        <taxon>Bacillati</taxon>
        <taxon>Actinomycetota</taxon>
        <taxon>Actinomycetes</taxon>
        <taxon>Bifidobacteriales</taxon>
        <taxon>Bifidobacteriaceae</taxon>
        <taxon>Bifidobacterium</taxon>
    </lineage>
</organism>
<proteinExistence type="predicted"/>
<dbReference type="RefSeq" id="WP_094693757.1">
    <property type="nucleotide sequence ID" value="NZ_JBDNSG010000005.1"/>
</dbReference>
<accession>A0A261G888</accession>
<dbReference type="SUPFAM" id="SSF56601">
    <property type="entry name" value="beta-lactamase/transpeptidase-like"/>
    <property type="match status" value="1"/>
</dbReference>
<keyword evidence="2" id="KW-0812">Transmembrane</keyword>
<keyword evidence="4" id="KW-1185">Reference proteome</keyword>
<feature type="transmembrane region" description="Helical" evidence="2">
    <location>
        <begin position="296"/>
        <end position="318"/>
    </location>
</feature>
<dbReference type="AlphaFoldDB" id="A0A261G888"/>
<feature type="region of interest" description="Disordered" evidence="1">
    <location>
        <begin position="188"/>
        <end position="291"/>
    </location>
</feature>
<dbReference type="InterPro" id="IPR012338">
    <property type="entry name" value="Beta-lactam/transpept-like"/>
</dbReference>
<name>A0A261G888_9BIFI</name>
<keyword evidence="2" id="KW-0472">Membrane</keyword>
<feature type="compositionally biased region" description="Polar residues" evidence="1">
    <location>
        <begin position="188"/>
        <end position="209"/>
    </location>
</feature>
<evidence type="ECO:0000256" key="1">
    <source>
        <dbReference type="SAM" id="MobiDB-lite"/>
    </source>
</evidence>
<sequence length="566" mass="59886">MVCDKCGFENEEGAQVCISCGSRLPALPADLNSTKQIKGADDLDAHPDTALDDVESTSSIDIAEMFGDDEDSGIGNSPKSDQPNDERNEDQASDDGHGKFGEPSKNNDGTNFAASGVLGLHEFEETQYQPTFPFDIPTSAMHHGQTDGNGAGRQAQPGYAAQMNPANFANAAFGVNSGNLADLVNTTQERVSNSSSQGVEDANRLSNSDNPDDSPAKSEAGTSSPETAQRPQLQPQRKQQPTYQSNPYQSNPYQSNPYQSNPYQPPLLSQQVHPQNQPQTPAPKQADQQTSRNPRLLISIGITIAAMIAICLIIVGILNSGILDTNSTNVGATPSTPQQTTKSARSSKTVFDKKQLNTLISQFSASDAAIAGIDINGKDAYSSKLATTKFVAAGLYLPIYLDAHSGKNPDSIAASDVMMNTMSNDDANTAMADLGGFSGVTGWLHKNGYKSTEMGRNFGDVAASNNGLENYSTASDSASMLKAAEAAGGANLMTYDITADGVTIPADMQVCAHRGRGIKNAYNYFLIIKDKGHTIALAVLTKNQSETAVTTFTSKLLASIDSTIAK</sequence>
<feature type="compositionally biased region" description="Polar residues" evidence="1">
    <location>
        <begin position="242"/>
        <end position="279"/>
    </location>
</feature>
<evidence type="ECO:0000313" key="3">
    <source>
        <dbReference type="EMBL" id="OZG67216.1"/>
    </source>
</evidence>
<feature type="region of interest" description="Disordered" evidence="1">
    <location>
        <begin position="131"/>
        <end position="157"/>
    </location>
</feature>
<dbReference type="Proteomes" id="UP000216451">
    <property type="component" value="Unassembled WGS sequence"/>
</dbReference>